<proteinExistence type="predicted"/>
<dbReference type="EMBL" id="AP028919">
    <property type="protein sequence ID" value="BET00292.1"/>
    <property type="molecule type" value="Genomic_DNA"/>
</dbReference>
<accession>A0ABN7BAX7</accession>
<feature type="signal peptide" evidence="1">
    <location>
        <begin position="1"/>
        <end position="17"/>
    </location>
</feature>
<keyword evidence="3" id="KW-1185">Reference proteome</keyword>
<keyword evidence="1" id="KW-0732">Signal</keyword>
<evidence type="ECO:0000313" key="3">
    <source>
        <dbReference type="Proteomes" id="UP001307889"/>
    </source>
</evidence>
<sequence>MCHPLTAFLIVTGTCLFENCLTKIDTCSRHGESARWQLKYLTPFCSGATISSIGCLEQPVHPGFEAAHCWQGYGKNHIYTVVS</sequence>
<name>A0ABN7BAX7_9HEMI</name>
<evidence type="ECO:0008006" key="4">
    <source>
        <dbReference type="Google" id="ProtNLM"/>
    </source>
</evidence>
<gene>
    <name evidence="2" type="ORF">NTJ_13108</name>
</gene>
<evidence type="ECO:0000313" key="2">
    <source>
        <dbReference type="EMBL" id="BET00292.1"/>
    </source>
</evidence>
<evidence type="ECO:0000256" key="1">
    <source>
        <dbReference type="SAM" id="SignalP"/>
    </source>
</evidence>
<dbReference type="Proteomes" id="UP001307889">
    <property type="component" value="Chromosome 11"/>
</dbReference>
<feature type="chain" id="PRO_5045516195" description="Secreted protein" evidence="1">
    <location>
        <begin position="18"/>
        <end position="83"/>
    </location>
</feature>
<reference evidence="2 3" key="1">
    <citation type="submission" date="2023-09" db="EMBL/GenBank/DDBJ databases">
        <title>Nesidiocoris tenuis whole genome shotgun sequence.</title>
        <authorList>
            <person name="Shibata T."/>
            <person name="Shimoda M."/>
            <person name="Kobayashi T."/>
            <person name="Uehara T."/>
        </authorList>
    </citation>
    <scope>NUCLEOTIDE SEQUENCE [LARGE SCALE GENOMIC DNA]</scope>
    <source>
        <strain evidence="2 3">Japan</strain>
    </source>
</reference>
<protein>
    <recommendedName>
        <fullName evidence="4">Secreted protein</fullName>
    </recommendedName>
</protein>
<organism evidence="2 3">
    <name type="scientific">Nesidiocoris tenuis</name>
    <dbReference type="NCBI Taxonomy" id="355587"/>
    <lineage>
        <taxon>Eukaryota</taxon>
        <taxon>Metazoa</taxon>
        <taxon>Ecdysozoa</taxon>
        <taxon>Arthropoda</taxon>
        <taxon>Hexapoda</taxon>
        <taxon>Insecta</taxon>
        <taxon>Pterygota</taxon>
        <taxon>Neoptera</taxon>
        <taxon>Paraneoptera</taxon>
        <taxon>Hemiptera</taxon>
        <taxon>Heteroptera</taxon>
        <taxon>Panheteroptera</taxon>
        <taxon>Cimicomorpha</taxon>
        <taxon>Miridae</taxon>
        <taxon>Dicyphina</taxon>
        <taxon>Nesidiocoris</taxon>
    </lineage>
</organism>